<dbReference type="Proteomes" id="UP000664303">
    <property type="component" value="Unassembled WGS sequence"/>
</dbReference>
<protein>
    <submittedName>
        <fullName evidence="1">Uncharacterized protein</fullName>
    </submittedName>
</protein>
<dbReference type="AlphaFoldDB" id="A0A939IP38"/>
<keyword evidence="2" id="KW-1185">Reference proteome</keyword>
<sequence length="199" mass="21909">MKHTSENDSYIEKDILMGKLSVRTTLQTALALVVLTSALTPAARAQQTLWEELEMKAMECRSARNTECFRACLIPSRKLKGGASVPDSEVEACRAAYAKFEPTKPAPTPAWAPEYAPLPDVVGIFRGAGVVDAKGRDDWKRHCRSSAQLDENDTAVKRDIPKGATVKLSGVRYVTNPVRSFDRSKNLCRADRMEVISAP</sequence>
<organism evidence="1 2">
    <name type="scientific">Parahaliea mediterranea</name>
    <dbReference type="NCBI Taxonomy" id="651086"/>
    <lineage>
        <taxon>Bacteria</taxon>
        <taxon>Pseudomonadati</taxon>
        <taxon>Pseudomonadota</taxon>
        <taxon>Gammaproteobacteria</taxon>
        <taxon>Cellvibrionales</taxon>
        <taxon>Halieaceae</taxon>
        <taxon>Parahaliea</taxon>
    </lineage>
</organism>
<evidence type="ECO:0000313" key="2">
    <source>
        <dbReference type="Proteomes" id="UP000664303"/>
    </source>
</evidence>
<evidence type="ECO:0000313" key="1">
    <source>
        <dbReference type="EMBL" id="MBN7798768.1"/>
    </source>
</evidence>
<comment type="caution">
    <text evidence="1">The sequence shown here is derived from an EMBL/GenBank/DDBJ whole genome shotgun (WGS) entry which is preliminary data.</text>
</comment>
<dbReference type="EMBL" id="JAFKCZ010000018">
    <property type="protein sequence ID" value="MBN7798768.1"/>
    <property type="molecule type" value="Genomic_DNA"/>
</dbReference>
<gene>
    <name evidence="1" type="ORF">JYP50_19355</name>
</gene>
<dbReference type="RefSeq" id="WP_206562216.1">
    <property type="nucleotide sequence ID" value="NZ_JAFKCZ010000018.1"/>
</dbReference>
<proteinExistence type="predicted"/>
<reference evidence="1" key="1">
    <citation type="submission" date="2021-02" db="EMBL/GenBank/DDBJ databases">
        <title>PHA producing bacteria isolated from coastal sediment in Guangdong, Shenzhen.</title>
        <authorList>
            <person name="Zheng W."/>
            <person name="Yu S."/>
            <person name="Huang Y."/>
        </authorList>
    </citation>
    <scope>NUCLEOTIDE SEQUENCE</scope>
    <source>
        <strain evidence="1">TN14-10</strain>
    </source>
</reference>
<accession>A0A939IP38</accession>
<name>A0A939IP38_9GAMM</name>